<proteinExistence type="predicted"/>
<name>A0A1G7TMH6_9RHOB</name>
<protein>
    <submittedName>
        <fullName evidence="1">Uncharacterized protein</fullName>
    </submittedName>
</protein>
<gene>
    <name evidence="1" type="ORF">SAMN04489759_1071</name>
</gene>
<dbReference type="AlphaFoldDB" id="A0A1G7TMH6"/>
<organism evidence="1 2">
    <name type="scientific">Sulfitobacter delicatus</name>
    <dbReference type="NCBI Taxonomy" id="218672"/>
    <lineage>
        <taxon>Bacteria</taxon>
        <taxon>Pseudomonadati</taxon>
        <taxon>Pseudomonadota</taxon>
        <taxon>Alphaproteobacteria</taxon>
        <taxon>Rhodobacterales</taxon>
        <taxon>Roseobacteraceae</taxon>
        <taxon>Sulfitobacter</taxon>
    </lineage>
</organism>
<evidence type="ECO:0000313" key="2">
    <source>
        <dbReference type="Proteomes" id="UP000199399"/>
    </source>
</evidence>
<sequence length="89" mass="9821">MTRCLFNLASGTYEVLYVMALSRPGRLVPDPQYVPSGINLGDKLRFRVHRKALLLSSKVNNSMVCCHHDVKPPDACRGFGAKCQSGDVL</sequence>
<dbReference type="Proteomes" id="UP000199399">
    <property type="component" value="Unassembled WGS sequence"/>
</dbReference>
<evidence type="ECO:0000313" key="1">
    <source>
        <dbReference type="EMBL" id="SDG36536.1"/>
    </source>
</evidence>
<dbReference type="EMBL" id="FNBP01000007">
    <property type="protein sequence ID" value="SDG36536.1"/>
    <property type="molecule type" value="Genomic_DNA"/>
</dbReference>
<reference evidence="2" key="1">
    <citation type="submission" date="2016-10" db="EMBL/GenBank/DDBJ databases">
        <authorList>
            <person name="Varghese N."/>
            <person name="Submissions S."/>
        </authorList>
    </citation>
    <scope>NUCLEOTIDE SEQUENCE [LARGE SCALE GENOMIC DNA]</scope>
    <source>
        <strain evidence="2">DSM 16477</strain>
    </source>
</reference>
<accession>A0A1G7TMH6</accession>
<keyword evidence="2" id="KW-1185">Reference proteome</keyword>